<proteinExistence type="predicted"/>
<reference evidence="2" key="1">
    <citation type="submission" date="2020-06" db="EMBL/GenBank/DDBJ databases">
        <title>Stable isotope informed genome-resolved metagenomics uncovers potential trophic interactions in rhizosphere soil.</title>
        <authorList>
            <person name="Starr E.P."/>
            <person name="Shi S."/>
            <person name="Blazewicz S.J."/>
            <person name="Koch B.J."/>
            <person name="Probst A.J."/>
            <person name="Hungate B.A."/>
            <person name="Pett-Ridge J."/>
            <person name="Firestone M.K."/>
            <person name="Banfield J.F."/>
        </authorList>
    </citation>
    <scope>NUCLEOTIDE SEQUENCE</scope>
    <source>
        <strain evidence="2">YM_69_17</strain>
    </source>
</reference>
<sequence>MPQTADQIVVEVTALAGSYSQTMVQVADVTINNMKKAEDAAEKGSGTIGKALETIAGRVPDLIRNLGQGQNALHLFLQEGAQILPIFGPWGMVLGGALGAIDALAESMGAFEPEADRAKAATEAFSAAQDALKGVLNETSQAYIDAQAELSLLQQGYGALAQLSLNDAIEKNNAAIADSFVQIKEAGDWQTIEDALGLMAAFAQTNGNKVDQPFVDLQSAMAELATTTEPTLEQMNRFVQQLMEIRTRMPDSTDAVDGLLKAIVNMLPKLKEQADSQRALVQYQAAFSQSAGRAAEVLQVLGFGFIGATTEALKFGEAVEGAAGAMDALSKAKPTFAMAQGDISLSGSPSAPGFGVLGQTFGGQNPADLENSPFSDWPYGKGGPVTSKRGGGGERVRPESQLDKYLEQLRSEAAVLGLVGIALKENQLLTTALAKAKEDFRAKNKNATEEMVRAVKLTGEQTEQIKAQARLVVGVPDILKLAQENLPEFAATNQIQHLTEMRKLIADPAIAKALEAQGLSAADATRAIGYAMEKARESAYGTSEAIGAIGNAINSGIQGAASFAEALQKIGINLLNLLSQGAFGQGPLGKIFNSILGVGAGGLFGLLGGGSSAVTGATNAANAAVGLLGGKLAGGGQALPGQLYEIGETGREWFAPSVPGQVIPNHVIKAAAGGGGGAGGPPINFNISLAGANGDRTIAEIAAAAVKKGLAQVPEINRQHRIRFA</sequence>
<comment type="caution">
    <text evidence="2">The sequence shown here is derived from an EMBL/GenBank/DDBJ whole genome shotgun (WGS) entry which is preliminary data.</text>
</comment>
<name>A0A952KDN8_9PROT</name>
<feature type="region of interest" description="Disordered" evidence="1">
    <location>
        <begin position="371"/>
        <end position="398"/>
    </location>
</feature>
<evidence type="ECO:0000313" key="3">
    <source>
        <dbReference type="Proteomes" id="UP000700706"/>
    </source>
</evidence>
<gene>
    <name evidence="2" type="ORF">JF625_09900</name>
</gene>
<organism evidence="2 3">
    <name type="scientific">Inquilinus limosus</name>
    <dbReference type="NCBI Taxonomy" id="171674"/>
    <lineage>
        <taxon>Bacteria</taxon>
        <taxon>Pseudomonadati</taxon>
        <taxon>Pseudomonadota</taxon>
        <taxon>Alphaproteobacteria</taxon>
        <taxon>Rhodospirillales</taxon>
        <taxon>Rhodospirillaceae</taxon>
        <taxon>Inquilinus</taxon>
    </lineage>
</organism>
<dbReference type="EMBL" id="JAEKLZ010000171">
    <property type="protein sequence ID" value="MBW8725452.1"/>
    <property type="molecule type" value="Genomic_DNA"/>
</dbReference>
<dbReference type="Proteomes" id="UP000700706">
    <property type="component" value="Unassembled WGS sequence"/>
</dbReference>
<evidence type="ECO:0000313" key="2">
    <source>
        <dbReference type="EMBL" id="MBW8725452.1"/>
    </source>
</evidence>
<evidence type="ECO:0000256" key="1">
    <source>
        <dbReference type="SAM" id="MobiDB-lite"/>
    </source>
</evidence>
<dbReference type="AlphaFoldDB" id="A0A952KDN8"/>
<accession>A0A952KDN8</accession>
<evidence type="ECO:0008006" key="4">
    <source>
        <dbReference type="Google" id="ProtNLM"/>
    </source>
</evidence>
<protein>
    <recommendedName>
        <fullName evidence="4">Bacteriophage tail tape measure N-terminal domain-containing protein</fullName>
    </recommendedName>
</protein>